<keyword evidence="3 6" id="KW-0812">Transmembrane</keyword>
<comment type="subcellular location">
    <subcellularLocation>
        <location evidence="1">Cell membrane</location>
        <topology evidence="1">Multi-pass membrane protein</topology>
    </subcellularLocation>
</comment>
<dbReference type="STRING" id="1121420.SAMN02746098_02349"/>
<dbReference type="Proteomes" id="UP000183954">
    <property type="component" value="Unassembled WGS sequence"/>
</dbReference>
<proteinExistence type="predicted"/>
<organism evidence="7 8">
    <name type="scientific">Desulfosporosinus lacus DSM 15449</name>
    <dbReference type="NCBI Taxonomy" id="1121420"/>
    <lineage>
        <taxon>Bacteria</taxon>
        <taxon>Bacillati</taxon>
        <taxon>Bacillota</taxon>
        <taxon>Clostridia</taxon>
        <taxon>Eubacteriales</taxon>
        <taxon>Desulfitobacteriaceae</taxon>
        <taxon>Desulfosporosinus</taxon>
    </lineage>
</organism>
<feature type="transmembrane region" description="Helical" evidence="6">
    <location>
        <begin position="56"/>
        <end position="73"/>
    </location>
</feature>
<evidence type="ECO:0000313" key="7">
    <source>
        <dbReference type="EMBL" id="SHI08348.1"/>
    </source>
</evidence>
<dbReference type="Pfam" id="PF06081">
    <property type="entry name" value="ArAE_1"/>
    <property type="match status" value="1"/>
</dbReference>
<sequence length="361" mass="40867">MLIGARTIKTGLAVATTLFICNVFSIEPASFAAITAVVNMQPSVSKSINNAWEQIGVHLLAIVFSLIMGLLFGTNPIFIGTTVVFLIIFCNWIGWPNGIVMGIVSIIFILDSPRETFLIHALSRSLSIFVGLGVALLINRILAPPRYKSKFMSTLNDLVQLTSKYFLESLNTFIHAGNFTYYQRPDPQEQQNLLDEVTNLYEHAREEMTMDDHPPFIERLLEICRGFIERGESINQMTAQRVTRRRESYSPEELQEITAEFKEILDILSLGYEKLAGLIDSLSSGVTEKKGSGSYTEDIGYWESFDRAIDDWNRKVCGVFYLRALMEVSVVATELRWANRRTINLLNMINKQSEKKLKNSV</sequence>
<keyword evidence="8" id="KW-1185">Reference proteome</keyword>
<evidence type="ECO:0000313" key="8">
    <source>
        <dbReference type="Proteomes" id="UP000183954"/>
    </source>
</evidence>
<dbReference type="OrthoDB" id="1653617at2"/>
<dbReference type="EMBL" id="FQXJ01000007">
    <property type="protein sequence ID" value="SHI08348.1"/>
    <property type="molecule type" value="Genomic_DNA"/>
</dbReference>
<evidence type="ECO:0000256" key="2">
    <source>
        <dbReference type="ARBA" id="ARBA00022475"/>
    </source>
</evidence>
<gene>
    <name evidence="7" type="ORF">SAMN02746098_02349</name>
</gene>
<evidence type="ECO:0000256" key="3">
    <source>
        <dbReference type="ARBA" id="ARBA00022692"/>
    </source>
</evidence>
<evidence type="ECO:0000256" key="1">
    <source>
        <dbReference type="ARBA" id="ARBA00004651"/>
    </source>
</evidence>
<feature type="transmembrane region" description="Helical" evidence="6">
    <location>
        <begin position="122"/>
        <end position="142"/>
    </location>
</feature>
<keyword evidence="4 6" id="KW-1133">Transmembrane helix</keyword>
<protein>
    <submittedName>
        <fullName evidence="7">Aromatic acid exporter family member 1</fullName>
    </submittedName>
</protein>
<feature type="transmembrane region" description="Helical" evidence="6">
    <location>
        <begin position="85"/>
        <end position="110"/>
    </location>
</feature>
<reference evidence="8" key="1">
    <citation type="submission" date="2016-11" db="EMBL/GenBank/DDBJ databases">
        <authorList>
            <person name="Varghese N."/>
            <person name="Submissions S."/>
        </authorList>
    </citation>
    <scope>NUCLEOTIDE SEQUENCE [LARGE SCALE GENOMIC DNA]</scope>
    <source>
        <strain evidence="8">DSM 15449</strain>
    </source>
</reference>
<accession>A0A1M5Y930</accession>
<evidence type="ECO:0000256" key="5">
    <source>
        <dbReference type="ARBA" id="ARBA00023136"/>
    </source>
</evidence>
<name>A0A1M5Y930_9FIRM</name>
<keyword evidence="2" id="KW-1003">Cell membrane</keyword>
<dbReference type="PANTHER" id="PTHR40064">
    <property type="entry name" value="MEMBRANE PROTEIN-RELATED"/>
    <property type="match status" value="1"/>
</dbReference>
<keyword evidence="5 6" id="KW-0472">Membrane</keyword>
<dbReference type="InterPro" id="IPR052984">
    <property type="entry name" value="UPF0421"/>
</dbReference>
<dbReference type="GO" id="GO:0005886">
    <property type="term" value="C:plasma membrane"/>
    <property type="evidence" value="ECO:0007669"/>
    <property type="project" value="UniProtKB-SubCell"/>
</dbReference>
<dbReference type="AlphaFoldDB" id="A0A1M5Y930"/>
<dbReference type="PANTHER" id="PTHR40064:SF1">
    <property type="entry name" value="MEMBRANE PROTEIN"/>
    <property type="match status" value="1"/>
</dbReference>
<evidence type="ECO:0000256" key="6">
    <source>
        <dbReference type="SAM" id="Phobius"/>
    </source>
</evidence>
<dbReference type="InterPro" id="IPR010343">
    <property type="entry name" value="ArAE_1"/>
</dbReference>
<dbReference type="RefSeq" id="WP_073029909.1">
    <property type="nucleotide sequence ID" value="NZ_FQXJ01000007.1"/>
</dbReference>
<evidence type="ECO:0000256" key="4">
    <source>
        <dbReference type="ARBA" id="ARBA00022989"/>
    </source>
</evidence>